<dbReference type="Pfam" id="PF05942">
    <property type="entry name" value="PaREP1"/>
    <property type="match status" value="1"/>
</dbReference>
<dbReference type="InterPro" id="IPR010268">
    <property type="entry name" value="PaREP1"/>
</dbReference>
<dbReference type="AlphaFoldDB" id="A0AAT9GUT1"/>
<dbReference type="KEGG" id="sjv:SJAV_25150"/>
<proteinExistence type="predicted"/>
<sequence>MLIETSADVYLKEADELLEKGDLIQASKNTTKQQKKQ</sequence>
<dbReference type="EMBL" id="AP031322">
    <property type="protein sequence ID" value="BFH74571.1"/>
    <property type="molecule type" value="Genomic_DNA"/>
</dbReference>
<gene>
    <name evidence="1" type="ORF">SJAV_25150</name>
</gene>
<evidence type="ECO:0000313" key="1">
    <source>
        <dbReference type="EMBL" id="BFH74571.1"/>
    </source>
</evidence>
<accession>A0AAT9GUT1</accession>
<dbReference type="Gene3D" id="1.20.120.330">
    <property type="entry name" value="Nucleotidyltransferases domain 2"/>
    <property type="match status" value="1"/>
</dbReference>
<organism evidence="1">
    <name type="scientific">Sulfurisphaera javensis</name>
    <dbReference type="NCBI Taxonomy" id="2049879"/>
    <lineage>
        <taxon>Archaea</taxon>
        <taxon>Thermoproteota</taxon>
        <taxon>Thermoprotei</taxon>
        <taxon>Sulfolobales</taxon>
        <taxon>Sulfolobaceae</taxon>
        <taxon>Sulfurisphaera</taxon>
    </lineage>
</organism>
<name>A0AAT9GUT1_9CREN</name>
<reference evidence="1" key="1">
    <citation type="submission" date="2024-03" db="EMBL/GenBank/DDBJ databases">
        <title>Complete genome sequence of Sulfurisphaera javensis strain KD-1.</title>
        <authorList>
            <person name="Sakai H."/>
            <person name="Nur N."/>
            <person name="Suwanto A."/>
            <person name="Kurosawa N."/>
        </authorList>
    </citation>
    <scope>NUCLEOTIDE SEQUENCE</scope>
    <source>
        <strain evidence="1">KD-1</strain>
    </source>
</reference>
<protein>
    <submittedName>
        <fullName evidence="1">Uncharacterized protein</fullName>
    </submittedName>
</protein>